<organism evidence="2 3">
    <name type="scientific">Dibothriocephalus latus</name>
    <name type="common">Fish tapeworm</name>
    <name type="synonym">Diphyllobothrium latum</name>
    <dbReference type="NCBI Taxonomy" id="60516"/>
    <lineage>
        <taxon>Eukaryota</taxon>
        <taxon>Metazoa</taxon>
        <taxon>Spiralia</taxon>
        <taxon>Lophotrochozoa</taxon>
        <taxon>Platyhelminthes</taxon>
        <taxon>Cestoda</taxon>
        <taxon>Eucestoda</taxon>
        <taxon>Diphyllobothriidea</taxon>
        <taxon>Diphyllobothriidae</taxon>
        <taxon>Dibothriocephalus</taxon>
    </lineage>
</organism>
<dbReference type="OrthoDB" id="6252503at2759"/>
<dbReference type="Proteomes" id="UP000281553">
    <property type="component" value="Unassembled WGS sequence"/>
</dbReference>
<gene>
    <name evidence="2" type="ORF">DILT_LOCUS15237</name>
</gene>
<dbReference type="AlphaFoldDB" id="A0A3P7MXG7"/>
<evidence type="ECO:0000313" key="2">
    <source>
        <dbReference type="EMBL" id="VDN28733.1"/>
    </source>
</evidence>
<evidence type="ECO:0000256" key="1">
    <source>
        <dbReference type="SAM" id="MobiDB-lite"/>
    </source>
</evidence>
<sequence length="152" mass="16464">MALSISKFKVARRLDPNSQLATQIGETGCNFDIQGTTIAGQGATKSERLTLEAWQSGAKSVNRHLDLPAAYKVLRHYVSKGQDTVKPESGFADEDGSGTKPPEEGAGLPISSTVGTKQKTNCRHTKPKSTHVAKQRPEKNRSIQGQHTQLQL</sequence>
<feature type="compositionally biased region" description="Polar residues" evidence="1">
    <location>
        <begin position="110"/>
        <end position="119"/>
    </location>
</feature>
<protein>
    <submittedName>
        <fullName evidence="2">Uncharacterized protein</fullName>
    </submittedName>
</protein>
<name>A0A3P7MXG7_DIBLA</name>
<dbReference type="EMBL" id="UYRU01078006">
    <property type="protein sequence ID" value="VDN28733.1"/>
    <property type="molecule type" value="Genomic_DNA"/>
</dbReference>
<accession>A0A3P7MXG7</accession>
<proteinExistence type="predicted"/>
<reference evidence="2 3" key="1">
    <citation type="submission" date="2018-11" db="EMBL/GenBank/DDBJ databases">
        <authorList>
            <consortium name="Pathogen Informatics"/>
        </authorList>
    </citation>
    <scope>NUCLEOTIDE SEQUENCE [LARGE SCALE GENOMIC DNA]</scope>
</reference>
<feature type="compositionally biased region" description="Polar residues" evidence="1">
    <location>
        <begin position="142"/>
        <end position="152"/>
    </location>
</feature>
<feature type="compositionally biased region" description="Basic residues" evidence="1">
    <location>
        <begin position="120"/>
        <end position="134"/>
    </location>
</feature>
<feature type="region of interest" description="Disordered" evidence="1">
    <location>
        <begin position="82"/>
        <end position="152"/>
    </location>
</feature>
<keyword evidence="3" id="KW-1185">Reference proteome</keyword>
<evidence type="ECO:0000313" key="3">
    <source>
        <dbReference type="Proteomes" id="UP000281553"/>
    </source>
</evidence>